<dbReference type="Proteomes" id="UP001150217">
    <property type="component" value="Unassembled WGS sequence"/>
</dbReference>
<evidence type="ECO:0000313" key="3">
    <source>
        <dbReference type="Proteomes" id="UP001150217"/>
    </source>
</evidence>
<accession>A0ABQ8VT23</accession>
<protein>
    <submittedName>
        <fullName evidence="2">Uncharacterized protein</fullName>
    </submittedName>
</protein>
<name>A0ABQ8VT23_9AGAR</name>
<feature type="coiled-coil region" evidence="1">
    <location>
        <begin position="89"/>
        <end position="116"/>
    </location>
</feature>
<evidence type="ECO:0000313" key="2">
    <source>
        <dbReference type="EMBL" id="KAJ4498374.1"/>
    </source>
</evidence>
<reference evidence="2" key="1">
    <citation type="submission" date="2022-08" db="EMBL/GenBank/DDBJ databases">
        <title>A Global Phylogenomic Analysis of the Shiitake Genus Lentinula.</title>
        <authorList>
            <consortium name="DOE Joint Genome Institute"/>
            <person name="Sierra-Patev S."/>
            <person name="Min B."/>
            <person name="Naranjo-Ortiz M."/>
            <person name="Looney B."/>
            <person name="Konkel Z."/>
            <person name="Slot J.C."/>
            <person name="Sakamoto Y."/>
            <person name="Steenwyk J.L."/>
            <person name="Rokas A."/>
            <person name="Carro J."/>
            <person name="Camarero S."/>
            <person name="Ferreira P."/>
            <person name="Molpeceres G."/>
            <person name="Ruiz-Duenas F.J."/>
            <person name="Serrano A."/>
            <person name="Henrissat B."/>
            <person name="Drula E."/>
            <person name="Hughes K.W."/>
            <person name="Mata J.L."/>
            <person name="Ishikawa N.K."/>
            <person name="Vargas-Isla R."/>
            <person name="Ushijima S."/>
            <person name="Smith C.A."/>
            <person name="Ahrendt S."/>
            <person name="Andreopoulos W."/>
            <person name="He G."/>
            <person name="Labutti K."/>
            <person name="Lipzen A."/>
            <person name="Ng V."/>
            <person name="Riley R."/>
            <person name="Sandor L."/>
            <person name="Barry K."/>
            <person name="Martinez A.T."/>
            <person name="Xiao Y."/>
            <person name="Gibbons J.G."/>
            <person name="Terashima K."/>
            <person name="Grigoriev I.V."/>
            <person name="Hibbett D.S."/>
        </authorList>
    </citation>
    <scope>NUCLEOTIDE SEQUENCE</scope>
    <source>
        <strain evidence="2">RHP3577 ss4</strain>
    </source>
</reference>
<proteinExistence type="predicted"/>
<sequence length="183" mass="19653">MTGGVIGGLAVFGAGYTYYHFSGIKRAVDVSKQSSVYLEQTKQSIVKHSNEALDYLRQLMKSSVAVVPGSGMAVDILFDSVGQIFEEHREEASAILAKAQEEVESIIKQKDQLTNAQQAAQVMAVVGKHMNEIGRLGAKASGPLLQSVIARLPDKAYLAEKADQSVGLLKGFLGNWIVNGNSE</sequence>
<comment type="caution">
    <text evidence="2">The sequence shown here is derived from an EMBL/GenBank/DDBJ whole genome shotgun (WGS) entry which is preliminary data.</text>
</comment>
<organism evidence="2 3">
    <name type="scientific">Lentinula lateritia</name>
    <dbReference type="NCBI Taxonomy" id="40482"/>
    <lineage>
        <taxon>Eukaryota</taxon>
        <taxon>Fungi</taxon>
        <taxon>Dikarya</taxon>
        <taxon>Basidiomycota</taxon>
        <taxon>Agaricomycotina</taxon>
        <taxon>Agaricomycetes</taxon>
        <taxon>Agaricomycetidae</taxon>
        <taxon>Agaricales</taxon>
        <taxon>Marasmiineae</taxon>
        <taxon>Omphalotaceae</taxon>
        <taxon>Lentinula</taxon>
    </lineage>
</organism>
<keyword evidence="3" id="KW-1185">Reference proteome</keyword>
<keyword evidence="1" id="KW-0175">Coiled coil</keyword>
<gene>
    <name evidence="2" type="ORF">C8R41DRAFT_864842</name>
</gene>
<dbReference type="EMBL" id="JANVFT010000016">
    <property type="protein sequence ID" value="KAJ4498374.1"/>
    <property type="molecule type" value="Genomic_DNA"/>
</dbReference>
<evidence type="ECO:0000256" key="1">
    <source>
        <dbReference type="SAM" id="Coils"/>
    </source>
</evidence>